<evidence type="ECO:0000256" key="9">
    <source>
        <dbReference type="ARBA" id="ARBA00024969"/>
    </source>
</evidence>
<evidence type="ECO:0000256" key="3">
    <source>
        <dbReference type="ARBA" id="ARBA00017291"/>
    </source>
</evidence>
<keyword evidence="4" id="KW-0812">Transmembrane</keyword>
<evidence type="ECO:0000256" key="8">
    <source>
        <dbReference type="ARBA" id="ARBA00023136"/>
    </source>
</evidence>
<evidence type="ECO:0000313" key="11">
    <source>
        <dbReference type="EMBL" id="GFF18140.1"/>
    </source>
</evidence>
<dbReference type="EMBL" id="BLJY01000008">
    <property type="protein sequence ID" value="GFF18140.1"/>
    <property type="molecule type" value="Genomic_DNA"/>
</dbReference>
<organism evidence="11 12">
    <name type="scientific">Aspergillus terreus</name>
    <dbReference type="NCBI Taxonomy" id="33178"/>
    <lineage>
        <taxon>Eukaryota</taxon>
        <taxon>Fungi</taxon>
        <taxon>Dikarya</taxon>
        <taxon>Ascomycota</taxon>
        <taxon>Pezizomycotina</taxon>
        <taxon>Eurotiomycetes</taxon>
        <taxon>Eurotiomycetidae</taxon>
        <taxon>Eurotiales</taxon>
        <taxon>Aspergillaceae</taxon>
        <taxon>Aspergillus</taxon>
        <taxon>Aspergillus subgen. Circumdati</taxon>
    </lineage>
</organism>
<dbReference type="InterPro" id="IPR019623">
    <property type="entry name" value="Rot1"/>
</dbReference>
<dbReference type="Proteomes" id="UP000452235">
    <property type="component" value="Unassembled WGS sequence"/>
</dbReference>
<dbReference type="PANTHER" id="PTHR28090">
    <property type="entry name" value="PROTEIN ROT1"/>
    <property type="match status" value="1"/>
</dbReference>
<dbReference type="GO" id="GO:0006458">
    <property type="term" value="P:'de novo' protein folding"/>
    <property type="evidence" value="ECO:0007669"/>
    <property type="project" value="InterPro"/>
</dbReference>
<dbReference type="AlphaFoldDB" id="A0A5M3ZA54"/>
<dbReference type="GO" id="GO:0051082">
    <property type="term" value="F:unfolded protein binding"/>
    <property type="evidence" value="ECO:0007669"/>
    <property type="project" value="TreeGrafter"/>
</dbReference>
<dbReference type="PIRSF" id="PIRSF017290">
    <property type="entry name" value="ROT1_prd"/>
    <property type="match status" value="1"/>
</dbReference>
<keyword evidence="12" id="KW-1185">Reference proteome</keyword>
<keyword evidence="5" id="KW-0732">Signal</keyword>
<evidence type="ECO:0000256" key="5">
    <source>
        <dbReference type="ARBA" id="ARBA00022729"/>
    </source>
</evidence>
<evidence type="ECO:0000256" key="7">
    <source>
        <dbReference type="ARBA" id="ARBA00022989"/>
    </source>
</evidence>
<evidence type="ECO:0000256" key="4">
    <source>
        <dbReference type="ARBA" id="ARBA00022692"/>
    </source>
</evidence>
<evidence type="ECO:0000313" key="12">
    <source>
        <dbReference type="Proteomes" id="UP000452235"/>
    </source>
</evidence>
<proteinExistence type="inferred from homology"/>
<name>A0A5M3ZA54_ASPTE</name>
<dbReference type="VEuPathDB" id="FungiDB:ATEG_06334"/>
<sequence>MVHAGYFVLGLLTTTVSAVNNVADLVGTWSTKSRNVLTGPGFYDPIQDKLLEPNLTGISYSFTADGYYEEAYYRALANPTNPECPRGIMQWQHGSYVVDSGGILRLTPIEVDGRQLLSDPCAADKGVYTRYNQTETFNSFKVYVDPYHNVQRLDLQKFDDSFMHPMYLVYRPPEMLPTETLNPVSHSKKKRHVTRETHGWFRLTDLVKREEILNPDRWLWLGLFMTTVGGFTFIYS</sequence>
<dbReference type="OrthoDB" id="5327821at2759"/>
<dbReference type="PANTHER" id="PTHR28090:SF1">
    <property type="entry name" value="PROTEIN ROT1"/>
    <property type="match status" value="1"/>
</dbReference>
<keyword evidence="8 10" id="KW-0472">Membrane</keyword>
<evidence type="ECO:0000256" key="6">
    <source>
        <dbReference type="ARBA" id="ARBA00022824"/>
    </source>
</evidence>
<evidence type="ECO:0000256" key="10">
    <source>
        <dbReference type="PIRNR" id="PIRNR017290"/>
    </source>
</evidence>
<reference evidence="11 12" key="1">
    <citation type="submission" date="2020-01" db="EMBL/GenBank/DDBJ databases">
        <title>Aspergillus terreus IFO 6365 whole genome shotgun sequence.</title>
        <authorList>
            <person name="Kanamasa S."/>
            <person name="Takahashi H."/>
        </authorList>
    </citation>
    <scope>NUCLEOTIDE SEQUENCE [LARGE SCALE GENOMIC DNA]</scope>
    <source>
        <strain evidence="11 12">IFO 6365</strain>
    </source>
</reference>
<comment type="subcellular location">
    <subcellularLocation>
        <location evidence="1">Endoplasmic reticulum membrane</location>
        <topology evidence="1">Single-pass type I membrane protein</topology>
    </subcellularLocation>
</comment>
<dbReference type="Pfam" id="PF10681">
    <property type="entry name" value="Rot1"/>
    <property type="match status" value="1"/>
</dbReference>
<keyword evidence="7" id="KW-1133">Transmembrane helix</keyword>
<protein>
    <recommendedName>
        <fullName evidence="3 10">Protein ROT1</fullName>
    </recommendedName>
</protein>
<dbReference type="GO" id="GO:0005789">
    <property type="term" value="C:endoplasmic reticulum membrane"/>
    <property type="evidence" value="ECO:0007669"/>
    <property type="project" value="UniProtKB-SubCell"/>
</dbReference>
<keyword evidence="6 10" id="KW-0256">Endoplasmic reticulum</keyword>
<comment type="caution">
    <text evidence="11">The sequence shown here is derived from an EMBL/GenBank/DDBJ whole genome shotgun (WGS) entry which is preliminary data.</text>
</comment>
<gene>
    <name evidence="11" type="ORF">ATEIFO6365_0008008100</name>
</gene>
<evidence type="ECO:0000256" key="2">
    <source>
        <dbReference type="ARBA" id="ARBA00007149"/>
    </source>
</evidence>
<comment type="similarity">
    <text evidence="2 10">Belongs to the ROT1 family.</text>
</comment>
<comment type="function">
    <text evidence="9 10">Required for normal levels of the cell wall 1,6-beta-glucan. Involved in a protein folding machinery chaperoning proteins acting in various physiological processes including cell wall synthesis and lysis of autophagic bodies.</text>
</comment>
<accession>A0A5M3ZA54</accession>
<evidence type="ECO:0000256" key="1">
    <source>
        <dbReference type="ARBA" id="ARBA00004115"/>
    </source>
</evidence>